<keyword evidence="5" id="KW-0804">Transcription</keyword>
<keyword evidence="4" id="KW-0238">DNA-binding</keyword>
<evidence type="ECO:0000256" key="1">
    <source>
        <dbReference type="ARBA" id="ARBA00004123"/>
    </source>
</evidence>
<sequence length="741" mass="83028">MLSSPTIETDLKRKSSDQQLNRACEACRLSKVRCLANPDSTSTQCQRCAKAGRGCVFIAPVKRRQRKRTDVRVAELEREVQQMRSLLNPSQVSPPVANDYDNTEEPIPQLSNDESPHTMYTQTNEAIATPETADNLISGNGEHSNQWTEPYKSNYDGPKEPLPDLDIIDQGLISLAAADELLNVYRDELTYQFPGVVIPKDWTASQLRAKKSALFHAVMMAASHSKGAALSNRLHEELIHLLARSLFIRGEKSLQYIQALIITVAFYTPPKTPSQLQIYQYINMAASMALELGLASKPRTHEQLPKRAIRSLQRISSAEELSENCRTILVLYVLTAGFAMRLRRPYILVYNSWMEECLCLLQKSNILDDKRVVAWLKLQRIADEANTAFGFDDASTSFSLSELRLQAILRVFERRMLDWRKSVPNEIMTSASLMIEWHQNMISNYEFAMDGGNYDAPDFRNRHLTLPALDDDCVQPESLLSRSALQINATIKCIGSAQSLLDCFTQFSPERLQKAPNVLFVRAIYALVALMKADYAVGTDAQGMGEVLDSKSLKVEYYLTAVLQKTSAAIGPRNCRVPSHWHFVLTNKLKSWHDEYEQWKRDGKHLDRKCQADVSVPTTYPIAATSTKLHDNGPSQSLPKPDTSSTTTTARATPQHHVPGFALNGAYTASWPTTALNIPDIESSEELISQPTFAEMGDFAAAFQNGDLYLWNDVNETFGGWIPQGGSIYSDVQFATNEQGL</sequence>
<dbReference type="OrthoDB" id="5226580at2759"/>
<dbReference type="PROSITE" id="PS00463">
    <property type="entry name" value="ZN2_CY6_FUNGAL_1"/>
    <property type="match status" value="1"/>
</dbReference>
<dbReference type="CDD" id="cd00067">
    <property type="entry name" value="GAL4"/>
    <property type="match status" value="1"/>
</dbReference>
<dbReference type="GO" id="GO:0006351">
    <property type="term" value="P:DNA-templated transcription"/>
    <property type="evidence" value="ECO:0007669"/>
    <property type="project" value="InterPro"/>
</dbReference>
<keyword evidence="3" id="KW-0805">Transcription regulation</keyword>
<reference evidence="9" key="1">
    <citation type="journal article" date="2021" name="Nat. Commun.">
        <title>Genetic determinants of endophytism in the Arabidopsis root mycobiome.</title>
        <authorList>
            <person name="Mesny F."/>
            <person name="Miyauchi S."/>
            <person name="Thiergart T."/>
            <person name="Pickel B."/>
            <person name="Atanasova L."/>
            <person name="Karlsson M."/>
            <person name="Huettel B."/>
            <person name="Barry K.W."/>
            <person name="Haridas S."/>
            <person name="Chen C."/>
            <person name="Bauer D."/>
            <person name="Andreopoulos W."/>
            <person name="Pangilinan J."/>
            <person name="LaButti K."/>
            <person name="Riley R."/>
            <person name="Lipzen A."/>
            <person name="Clum A."/>
            <person name="Drula E."/>
            <person name="Henrissat B."/>
            <person name="Kohler A."/>
            <person name="Grigoriev I.V."/>
            <person name="Martin F.M."/>
            <person name="Hacquard S."/>
        </authorList>
    </citation>
    <scope>NUCLEOTIDE SEQUENCE</scope>
    <source>
        <strain evidence="9">MPI-CAGE-CH-0243</strain>
    </source>
</reference>
<comment type="subcellular location">
    <subcellularLocation>
        <location evidence="1">Nucleus</location>
    </subcellularLocation>
</comment>
<dbReference type="PANTHER" id="PTHR31845">
    <property type="entry name" value="FINGER DOMAIN PROTEIN, PUTATIVE-RELATED"/>
    <property type="match status" value="1"/>
</dbReference>
<keyword evidence="6" id="KW-0539">Nucleus</keyword>
<dbReference type="PANTHER" id="PTHR31845:SF39">
    <property type="entry name" value="TRANSCRIPTION FACTOR PBCR-RELATED"/>
    <property type="match status" value="1"/>
</dbReference>
<dbReference type="GO" id="GO:0000981">
    <property type="term" value="F:DNA-binding transcription factor activity, RNA polymerase II-specific"/>
    <property type="evidence" value="ECO:0007669"/>
    <property type="project" value="InterPro"/>
</dbReference>
<dbReference type="GO" id="GO:0008270">
    <property type="term" value="F:zinc ion binding"/>
    <property type="evidence" value="ECO:0007669"/>
    <property type="project" value="InterPro"/>
</dbReference>
<gene>
    <name evidence="9" type="ORF">B0J11DRAFT_233390</name>
</gene>
<dbReference type="PROSITE" id="PS50048">
    <property type="entry name" value="ZN2_CY6_FUNGAL_2"/>
    <property type="match status" value="1"/>
</dbReference>
<name>A0A9P9E588_9PLEO</name>
<keyword evidence="2" id="KW-0479">Metal-binding</keyword>
<dbReference type="InterPro" id="IPR036864">
    <property type="entry name" value="Zn2-C6_fun-type_DNA-bd_sf"/>
</dbReference>
<dbReference type="Gene3D" id="4.10.240.10">
    <property type="entry name" value="Zn(2)-C6 fungal-type DNA-binding domain"/>
    <property type="match status" value="1"/>
</dbReference>
<comment type="caution">
    <text evidence="9">The sequence shown here is derived from an EMBL/GenBank/DDBJ whole genome shotgun (WGS) entry which is preliminary data.</text>
</comment>
<accession>A0A9P9E588</accession>
<keyword evidence="10" id="KW-1185">Reference proteome</keyword>
<evidence type="ECO:0000256" key="4">
    <source>
        <dbReference type="ARBA" id="ARBA00023125"/>
    </source>
</evidence>
<proteinExistence type="predicted"/>
<dbReference type="InterPro" id="IPR007219">
    <property type="entry name" value="XnlR_reg_dom"/>
</dbReference>
<dbReference type="InterPro" id="IPR051089">
    <property type="entry name" value="prtT"/>
</dbReference>
<dbReference type="InterPro" id="IPR001138">
    <property type="entry name" value="Zn2Cys6_DnaBD"/>
</dbReference>
<feature type="domain" description="Zn(2)-C6 fungal-type" evidence="8">
    <location>
        <begin position="23"/>
        <end position="57"/>
    </location>
</feature>
<evidence type="ECO:0000256" key="5">
    <source>
        <dbReference type="ARBA" id="ARBA00023163"/>
    </source>
</evidence>
<feature type="compositionally biased region" description="Low complexity" evidence="7">
    <location>
        <begin position="643"/>
        <end position="653"/>
    </location>
</feature>
<dbReference type="GO" id="GO:0005634">
    <property type="term" value="C:nucleus"/>
    <property type="evidence" value="ECO:0007669"/>
    <property type="project" value="UniProtKB-SubCell"/>
</dbReference>
<evidence type="ECO:0000256" key="2">
    <source>
        <dbReference type="ARBA" id="ARBA00022723"/>
    </source>
</evidence>
<dbReference type="GO" id="GO:0000976">
    <property type="term" value="F:transcription cis-regulatory region binding"/>
    <property type="evidence" value="ECO:0007669"/>
    <property type="project" value="TreeGrafter"/>
</dbReference>
<evidence type="ECO:0000313" key="10">
    <source>
        <dbReference type="Proteomes" id="UP000700596"/>
    </source>
</evidence>
<protein>
    <recommendedName>
        <fullName evidence="8">Zn(2)-C6 fungal-type domain-containing protein</fullName>
    </recommendedName>
</protein>
<dbReference type="Proteomes" id="UP000700596">
    <property type="component" value="Unassembled WGS sequence"/>
</dbReference>
<feature type="region of interest" description="Disordered" evidence="7">
    <location>
        <begin position="625"/>
        <end position="657"/>
    </location>
</feature>
<organism evidence="9 10">
    <name type="scientific">Dendryphion nanum</name>
    <dbReference type="NCBI Taxonomy" id="256645"/>
    <lineage>
        <taxon>Eukaryota</taxon>
        <taxon>Fungi</taxon>
        <taxon>Dikarya</taxon>
        <taxon>Ascomycota</taxon>
        <taxon>Pezizomycotina</taxon>
        <taxon>Dothideomycetes</taxon>
        <taxon>Pleosporomycetidae</taxon>
        <taxon>Pleosporales</taxon>
        <taxon>Torulaceae</taxon>
        <taxon>Dendryphion</taxon>
    </lineage>
</organism>
<evidence type="ECO:0000259" key="8">
    <source>
        <dbReference type="PROSITE" id="PS50048"/>
    </source>
</evidence>
<dbReference type="CDD" id="cd12148">
    <property type="entry name" value="fungal_TF_MHR"/>
    <property type="match status" value="1"/>
</dbReference>
<evidence type="ECO:0000313" key="9">
    <source>
        <dbReference type="EMBL" id="KAH7132669.1"/>
    </source>
</evidence>
<evidence type="ECO:0000256" key="6">
    <source>
        <dbReference type="ARBA" id="ARBA00023242"/>
    </source>
</evidence>
<evidence type="ECO:0000256" key="3">
    <source>
        <dbReference type="ARBA" id="ARBA00023015"/>
    </source>
</evidence>
<dbReference type="SMART" id="SM00066">
    <property type="entry name" value="GAL4"/>
    <property type="match status" value="1"/>
</dbReference>
<dbReference type="SUPFAM" id="SSF57701">
    <property type="entry name" value="Zn2/Cys6 DNA-binding domain"/>
    <property type="match status" value="1"/>
</dbReference>
<dbReference type="AlphaFoldDB" id="A0A9P9E588"/>
<evidence type="ECO:0000256" key="7">
    <source>
        <dbReference type="SAM" id="MobiDB-lite"/>
    </source>
</evidence>
<dbReference type="EMBL" id="JAGMWT010000003">
    <property type="protein sequence ID" value="KAH7132669.1"/>
    <property type="molecule type" value="Genomic_DNA"/>
</dbReference>
<dbReference type="Pfam" id="PF04082">
    <property type="entry name" value="Fungal_trans"/>
    <property type="match status" value="1"/>
</dbReference>